<evidence type="ECO:0000313" key="5">
    <source>
        <dbReference type="Proteomes" id="UP001385848"/>
    </source>
</evidence>
<dbReference type="EMBL" id="JBBVUL010000014">
    <property type="protein sequence ID" value="MEL0565687.1"/>
    <property type="molecule type" value="Genomic_DNA"/>
</dbReference>
<feature type="transmembrane region" description="Helical" evidence="1">
    <location>
        <begin position="7"/>
        <end position="29"/>
    </location>
</feature>
<evidence type="ECO:0000256" key="1">
    <source>
        <dbReference type="SAM" id="Phobius"/>
    </source>
</evidence>
<keyword evidence="1" id="KW-0472">Membrane</keyword>
<name>A0A5N1IBS6_LACJE</name>
<dbReference type="GeneID" id="31742962"/>
<dbReference type="AlphaFoldDB" id="A0A5N1IBS6"/>
<dbReference type="KEGG" id="lje:BUE77_04465"/>
<organism evidence="2 4">
    <name type="scientific">Lactobacillus jensenii</name>
    <dbReference type="NCBI Taxonomy" id="109790"/>
    <lineage>
        <taxon>Bacteria</taxon>
        <taxon>Bacillati</taxon>
        <taxon>Bacillota</taxon>
        <taxon>Bacilli</taxon>
        <taxon>Lactobacillales</taxon>
        <taxon>Lactobacillaceae</taxon>
        <taxon>Lactobacillus</taxon>
    </lineage>
</organism>
<evidence type="ECO:0008006" key="6">
    <source>
        <dbReference type="Google" id="ProtNLM"/>
    </source>
</evidence>
<dbReference type="EMBL" id="VYWW01000018">
    <property type="protein sequence ID" value="KAA9322506.1"/>
    <property type="molecule type" value="Genomic_DNA"/>
</dbReference>
<dbReference type="RefSeq" id="WP_006584788.1">
    <property type="nucleotide sequence ID" value="NZ_CATOUV010000001.1"/>
</dbReference>
<dbReference type="OrthoDB" id="2242521at2"/>
<keyword evidence="5" id="KW-1185">Reference proteome</keyword>
<proteinExistence type="predicted"/>
<dbReference type="SUPFAM" id="SSF54403">
    <property type="entry name" value="Cystatin/monellin"/>
    <property type="match status" value="1"/>
</dbReference>
<dbReference type="InterPro" id="IPR046350">
    <property type="entry name" value="Cystatin_sf"/>
</dbReference>
<comment type="caution">
    <text evidence="2">The sequence shown here is derived from an EMBL/GenBank/DDBJ whole genome shotgun (WGS) entry which is preliminary data.</text>
</comment>
<dbReference type="Proteomes" id="UP000327236">
    <property type="component" value="Unassembled WGS sequence"/>
</dbReference>
<dbReference type="Gene3D" id="3.10.450.40">
    <property type="match status" value="1"/>
</dbReference>
<evidence type="ECO:0000313" key="4">
    <source>
        <dbReference type="Proteomes" id="UP000327236"/>
    </source>
</evidence>
<sequence>MYLGNRIWKYVFAVVAAIVVLIIGFYTVFGLAAHGQAAGKIQAANRAVRYTAIKKVTAYYHLNRGVNSYAVKGQTSKGKTAYYIYLTKQNKGHYLLAKKGYSANQVTKRFSMLHSDTKANGLNLGWYNNEAVWEIAYRKYNGKYGYAIYSFRTGKELSFIDNV</sequence>
<keyword evidence="1" id="KW-0812">Transmembrane</keyword>
<accession>A0A5N1IBS6</accession>
<reference evidence="2 4" key="1">
    <citation type="submission" date="2019-09" db="EMBL/GenBank/DDBJ databases">
        <title>Draft genome sequence assemblies of isolates from the urinary tract.</title>
        <authorList>
            <person name="Mores C.R."/>
            <person name="Putonti C."/>
            <person name="Wolfe A.J."/>
        </authorList>
    </citation>
    <scope>NUCLEOTIDE SEQUENCE [LARGE SCALE GENOMIC DNA]</scope>
    <source>
        <strain evidence="2 4">UMB246</strain>
    </source>
</reference>
<reference evidence="3 5" key="2">
    <citation type="submission" date="2024-04" db="EMBL/GenBank/DDBJ databases">
        <title>Three lactobacilli isolated from voided urine samples from females with type 2 diabetes.</title>
        <authorList>
            <person name="Kula A."/>
            <person name="Stegman N."/>
            <person name="Putonti C."/>
        </authorList>
    </citation>
    <scope>NUCLEOTIDE SEQUENCE [LARGE SCALE GENOMIC DNA]</scope>
    <source>
        <strain evidence="3 5">1855</strain>
    </source>
</reference>
<evidence type="ECO:0000313" key="3">
    <source>
        <dbReference type="EMBL" id="MEL0565687.1"/>
    </source>
</evidence>
<evidence type="ECO:0000313" key="2">
    <source>
        <dbReference type="EMBL" id="KAA9322506.1"/>
    </source>
</evidence>
<protein>
    <recommendedName>
        <fullName evidence="6">DUF5590 domain-containing protein</fullName>
    </recommendedName>
</protein>
<gene>
    <name evidence="3" type="ORF">AAC431_07165</name>
    <name evidence="2" type="ORF">F6H94_05005</name>
</gene>
<keyword evidence="1" id="KW-1133">Transmembrane helix</keyword>
<dbReference type="Proteomes" id="UP001385848">
    <property type="component" value="Unassembled WGS sequence"/>
</dbReference>